<evidence type="ECO:0000313" key="2">
    <source>
        <dbReference type="EMBL" id="KAA8903825.1"/>
    </source>
</evidence>
<feature type="compositionally biased region" description="Basic and acidic residues" evidence="1">
    <location>
        <begin position="572"/>
        <end position="591"/>
    </location>
</feature>
<feature type="compositionally biased region" description="Acidic residues" evidence="1">
    <location>
        <begin position="548"/>
        <end position="559"/>
    </location>
</feature>
<accession>A0A642UVT6</accession>
<proteinExistence type="predicted"/>
<keyword evidence="3" id="KW-1185">Reference proteome</keyword>
<evidence type="ECO:0000313" key="3">
    <source>
        <dbReference type="Proteomes" id="UP000761534"/>
    </source>
</evidence>
<sequence>MPNRFDIDDVLNYLDSCFKVFSLPECHDIRRVYLSMCYQEVRNFINTEKPVSSRRGHIQLVGGKGGRKDKSNSQGDDSVIWLDEADMLWAIAAIHFVCNHQRKNVIERAAPNLMLAISSRTIRCLLNYCVDCSLCQISETYSTMDADMILTSALNEKGEPKSRKKVLQLLKDHGSAAAPQQDALCRRLYLGQLWTYLSRKWTRRTDIVFVGFLKITDKKGILFSLDNDSGVMLRTDAIEFREKTDGMNQTHCFVPRETLRLPLLNHLSNTCQYDTKLININIYHFDLFDAVPCDVCHWIGEWHDEADVPTTGTRDEVPFRTALPIVLASAIHRFLFCITDGLKIQDRSPLWKTVARNSDVDWFTTVLCFYHETQWEIHRPRNSSFILKHNNRKKELDAIGASNFHEDEIVDVSSLVRRHLSEVILADEDYRSRWDRGVEGTAQRREVYPLRRPGVWNNGPRENLNSFNFELVTELVPEGCHLEDSEIPPVRLQTLKVLLYIYVFRDAIKRDSTIPDSIEEAEELFEQYWEEFLRRAPHDEIRFLTDEAKEEEEEEEDQGEAPMPKTENSEEAFSKDGRRWTNGRRTEKDRGVASNGGTSRSEDSLGLAAADDESESDKELKLTVIMPRKNSRTASCSDLQTMSKDTLCVPTEDDGQKEQQSKKRKKMYRKVLKRL</sequence>
<organism evidence="2 3">
    <name type="scientific">Trichomonascus ciferrii</name>
    <dbReference type="NCBI Taxonomy" id="44093"/>
    <lineage>
        <taxon>Eukaryota</taxon>
        <taxon>Fungi</taxon>
        <taxon>Dikarya</taxon>
        <taxon>Ascomycota</taxon>
        <taxon>Saccharomycotina</taxon>
        <taxon>Dipodascomycetes</taxon>
        <taxon>Dipodascales</taxon>
        <taxon>Trichomonascaceae</taxon>
        <taxon>Trichomonascus</taxon>
        <taxon>Trichomonascus ciferrii complex</taxon>
    </lineage>
</organism>
<gene>
    <name evidence="2" type="ORF">TRICI_005636</name>
</gene>
<evidence type="ECO:0000256" key="1">
    <source>
        <dbReference type="SAM" id="MobiDB-lite"/>
    </source>
</evidence>
<feature type="compositionally biased region" description="Polar residues" evidence="1">
    <location>
        <begin position="632"/>
        <end position="644"/>
    </location>
</feature>
<comment type="caution">
    <text evidence="2">The sequence shown here is derived from an EMBL/GenBank/DDBJ whole genome shotgun (WGS) entry which is preliminary data.</text>
</comment>
<dbReference type="AlphaFoldDB" id="A0A642UVT6"/>
<feature type="compositionally biased region" description="Basic residues" evidence="1">
    <location>
        <begin position="662"/>
        <end position="675"/>
    </location>
</feature>
<dbReference type="EMBL" id="SWFS01000438">
    <property type="protein sequence ID" value="KAA8903825.1"/>
    <property type="molecule type" value="Genomic_DNA"/>
</dbReference>
<name>A0A642UVT6_9ASCO</name>
<dbReference type="VEuPathDB" id="FungiDB:TRICI_005636"/>
<feature type="region of interest" description="Disordered" evidence="1">
    <location>
        <begin position="547"/>
        <end position="675"/>
    </location>
</feature>
<reference evidence="2" key="1">
    <citation type="journal article" date="2019" name="G3 (Bethesda)">
        <title>Genome Assemblies of Two Rare Opportunistic Yeast Pathogens: Diutina rugosa (syn. Candida rugosa) and Trichomonascus ciferrii (syn. Candida ciferrii).</title>
        <authorList>
            <person name="Mixao V."/>
            <person name="Saus E."/>
            <person name="Hansen A.P."/>
            <person name="Lass-Florl C."/>
            <person name="Gabaldon T."/>
        </authorList>
    </citation>
    <scope>NUCLEOTIDE SEQUENCE</scope>
    <source>
        <strain evidence="2">CBS 4856</strain>
    </source>
</reference>
<protein>
    <submittedName>
        <fullName evidence="2">Uncharacterized protein</fullName>
    </submittedName>
</protein>
<dbReference type="Proteomes" id="UP000761534">
    <property type="component" value="Unassembled WGS sequence"/>
</dbReference>